<reference evidence="1" key="1">
    <citation type="submission" date="2025-08" db="UniProtKB">
        <authorList>
            <consortium name="Ensembl"/>
        </authorList>
    </citation>
    <scope>IDENTIFICATION</scope>
</reference>
<keyword evidence="2" id="KW-1185">Reference proteome</keyword>
<evidence type="ECO:0000313" key="1">
    <source>
        <dbReference type="Ensembl" id="ENSONIP00000040270.1"/>
    </source>
</evidence>
<accession>A0A669C0E2</accession>
<dbReference type="PANTHER" id="PTHR31635:SF196">
    <property type="entry name" value="REVERSE TRANSCRIPTASE DOMAIN-CONTAINING PROTEIN-RELATED"/>
    <property type="match status" value="1"/>
</dbReference>
<dbReference type="InParanoid" id="A0A669C0E2"/>
<evidence type="ECO:0000313" key="2">
    <source>
        <dbReference type="Proteomes" id="UP000005207"/>
    </source>
</evidence>
<protein>
    <recommendedName>
        <fullName evidence="3">Reverse transcriptase zinc-binding domain-containing protein</fullName>
    </recommendedName>
</protein>
<dbReference type="GeneTree" id="ENSGT01150000286946"/>
<reference evidence="1" key="2">
    <citation type="submission" date="2025-09" db="UniProtKB">
        <authorList>
            <consortium name="Ensembl"/>
        </authorList>
    </citation>
    <scope>IDENTIFICATION</scope>
</reference>
<dbReference type="Proteomes" id="UP000005207">
    <property type="component" value="Unplaced"/>
</dbReference>
<proteinExistence type="predicted"/>
<dbReference type="AlphaFoldDB" id="A0A669C0E2"/>
<organism evidence="1 2">
    <name type="scientific">Oreochromis niloticus</name>
    <name type="common">Nile tilapia</name>
    <name type="synonym">Tilapia nilotica</name>
    <dbReference type="NCBI Taxonomy" id="8128"/>
    <lineage>
        <taxon>Eukaryota</taxon>
        <taxon>Metazoa</taxon>
        <taxon>Chordata</taxon>
        <taxon>Craniata</taxon>
        <taxon>Vertebrata</taxon>
        <taxon>Euteleostomi</taxon>
        <taxon>Actinopterygii</taxon>
        <taxon>Neopterygii</taxon>
        <taxon>Teleostei</taxon>
        <taxon>Neoteleostei</taxon>
        <taxon>Acanthomorphata</taxon>
        <taxon>Ovalentaria</taxon>
        <taxon>Cichlomorphae</taxon>
        <taxon>Cichliformes</taxon>
        <taxon>Cichlidae</taxon>
        <taxon>African cichlids</taxon>
        <taxon>Pseudocrenilabrinae</taxon>
        <taxon>Oreochromini</taxon>
        <taxon>Oreochromis</taxon>
    </lineage>
</organism>
<evidence type="ECO:0008006" key="3">
    <source>
        <dbReference type="Google" id="ProtNLM"/>
    </source>
</evidence>
<dbReference type="OMA" id="WIDICHT"/>
<dbReference type="PANTHER" id="PTHR31635">
    <property type="entry name" value="REVERSE TRANSCRIPTASE DOMAIN-CONTAINING PROTEIN-RELATED"/>
    <property type="match status" value="1"/>
</dbReference>
<name>A0A669C0E2_ORENI</name>
<dbReference type="Ensembl" id="ENSONIT00000083226.1">
    <property type="protein sequence ID" value="ENSONIP00000040270.1"/>
    <property type="gene ID" value="ENSONIG00000030025.1"/>
</dbReference>
<sequence>MLDFTSLPFRVERKEFTYLGITVTKKHKNLFKENVSALLSQVKRSITHWTPLSMSLVGRINSVKMTILPKFLYLFQALPIFSPTTFFNELDSVISSYLWQGKRPRLNKRHLQKSKIEGGFALPNFHFYYWAANIRCLVFWYFYHNRSGCPDWVTMELHSDNSISLPAALCSPLSSSSFNSIPNPIVVHSLKIWGQFRKYFKLCDFSLLSPIASNHLFKPYIQDGGFVEWHRSGLTCFKYLFIANKLASFEQLANKYSLPPSHFFRYLQVRHFICSQTSGSSPPPEPTLLETILQLNPTKRELISLLYNKMLNLTHISSSKLKTLWEEDLNMTISDETWASTLKHVNTTSLCARLCLIQFKVVHRAHFSKSRVSCIYPEFTPYCDRCKTAEASLIHMYWSCPSLVQFWIDICHTLSRILSVTLAPGPLIALFGISGNEVLVPASKIRHYHFVRCWPGGQSY</sequence>